<keyword evidence="2" id="KW-1185">Reference proteome</keyword>
<comment type="caution">
    <text evidence="1">The sequence shown here is derived from an EMBL/GenBank/DDBJ whole genome shotgun (WGS) entry which is preliminary data.</text>
</comment>
<organism evidence="1 2">
    <name type="scientific">Synchytrium endobioticum</name>
    <dbReference type="NCBI Taxonomy" id="286115"/>
    <lineage>
        <taxon>Eukaryota</taxon>
        <taxon>Fungi</taxon>
        <taxon>Fungi incertae sedis</taxon>
        <taxon>Chytridiomycota</taxon>
        <taxon>Chytridiomycota incertae sedis</taxon>
        <taxon>Chytridiomycetes</taxon>
        <taxon>Synchytriales</taxon>
        <taxon>Synchytriaceae</taxon>
        <taxon>Synchytrium</taxon>
    </lineage>
</organism>
<dbReference type="VEuPathDB" id="FungiDB:SeMB42_g04820"/>
<evidence type="ECO:0000313" key="2">
    <source>
        <dbReference type="Proteomes" id="UP000317494"/>
    </source>
</evidence>
<dbReference type="AlphaFoldDB" id="A0A507CVF3"/>
<dbReference type="EMBL" id="QEAN01000207">
    <property type="protein sequence ID" value="TPX43192.1"/>
    <property type="molecule type" value="Genomic_DNA"/>
</dbReference>
<protein>
    <submittedName>
        <fullName evidence="1">Uncharacterized protein</fullName>
    </submittedName>
</protein>
<sequence length="209" mass="23606">NEWATTIDELRDKRAFFAKLIGDVGANTISVSPNDAADHTVLSSFLPKDPPLTRDELPLEPTSHMSVALLHYVLEYNALLFEIYRFKFVQLTKVLDEVPINEVPMSPEVRQELEAQMEQVRDMMKIYLRTEYKYARKLKSTAPHSGLDFKQARPPSTDFVCADVVRNEGQAAPHGGARNIVLDLNESPPGTDDPNIGPYHELPELMVMK</sequence>
<evidence type="ECO:0000313" key="1">
    <source>
        <dbReference type="EMBL" id="TPX43192.1"/>
    </source>
</evidence>
<reference evidence="1 2" key="1">
    <citation type="journal article" date="2019" name="Sci. Rep.">
        <title>Comparative genomics of chytrid fungi reveal insights into the obligate biotrophic and pathogenic lifestyle of Synchytrium endobioticum.</title>
        <authorList>
            <person name="van de Vossenberg B.T.L.H."/>
            <person name="Warris S."/>
            <person name="Nguyen H.D.T."/>
            <person name="van Gent-Pelzer M.P.E."/>
            <person name="Joly D.L."/>
            <person name="van de Geest H.C."/>
            <person name="Bonants P.J.M."/>
            <person name="Smith D.S."/>
            <person name="Levesque C.A."/>
            <person name="van der Lee T.A.J."/>
        </authorList>
    </citation>
    <scope>NUCLEOTIDE SEQUENCE [LARGE SCALE GENOMIC DNA]</scope>
    <source>
        <strain evidence="1 2">MB42</strain>
    </source>
</reference>
<name>A0A507CVF3_9FUNG</name>
<feature type="non-terminal residue" evidence="1">
    <location>
        <position position="1"/>
    </location>
</feature>
<gene>
    <name evidence="1" type="ORF">SeMB42_g04820</name>
</gene>
<proteinExistence type="predicted"/>
<accession>A0A507CVF3</accession>
<dbReference type="Proteomes" id="UP000317494">
    <property type="component" value="Unassembled WGS sequence"/>
</dbReference>